<dbReference type="Proteomes" id="UP000499080">
    <property type="component" value="Unassembled WGS sequence"/>
</dbReference>
<proteinExistence type="predicted"/>
<dbReference type="SUPFAM" id="SSF54695">
    <property type="entry name" value="POZ domain"/>
    <property type="match status" value="1"/>
</dbReference>
<evidence type="ECO:0000313" key="3">
    <source>
        <dbReference type="EMBL" id="GBN55976.1"/>
    </source>
</evidence>
<name>A0A4Y2Q0W2_ARAVE</name>
<protein>
    <recommendedName>
        <fullName evidence="5">Speckle-type POZ protein</fullName>
    </recommendedName>
</protein>
<dbReference type="GO" id="GO:0030163">
    <property type="term" value="P:protein catabolic process"/>
    <property type="evidence" value="ECO:0007669"/>
    <property type="project" value="UniProtKB-ARBA"/>
</dbReference>
<evidence type="ECO:0000259" key="2">
    <source>
        <dbReference type="PROSITE" id="PS50144"/>
    </source>
</evidence>
<dbReference type="CDD" id="cd18186">
    <property type="entry name" value="BTB_POZ_ZBTB_KLHL-like"/>
    <property type="match status" value="1"/>
</dbReference>
<dbReference type="PANTHER" id="PTHR24413">
    <property type="entry name" value="SPECKLE-TYPE POZ PROTEIN"/>
    <property type="match status" value="1"/>
</dbReference>
<feature type="domain" description="BTB" evidence="1">
    <location>
        <begin position="371"/>
        <end position="431"/>
    </location>
</feature>
<dbReference type="SUPFAM" id="SSF49599">
    <property type="entry name" value="TRAF domain-like"/>
    <property type="match status" value="2"/>
</dbReference>
<dbReference type="InterPro" id="IPR002083">
    <property type="entry name" value="MATH/TRAF_dom"/>
</dbReference>
<evidence type="ECO:0008006" key="5">
    <source>
        <dbReference type="Google" id="ProtNLM"/>
    </source>
</evidence>
<accession>A0A4Y2Q0W2</accession>
<dbReference type="InterPro" id="IPR000210">
    <property type="entry name" value="BTB/POZ_dom"/>
</dbReference>
<dbReference type="AlphaFoldDB" id="A0A4Y2Q0W2"/>
<feature type="domain" description="MATH" evidence="2">
    <location>
        <begin position="11"/>
        <end position="124"/>
    </location>
</feature>
<reference evidence="3 4" key="1">
    <citation type="journal article" date="2019" name="Sci. Rep.">
        <title>Orb-weaving spider Araneus ventricosus genome elucidates the spidroin gene catalogue.</title>
        <authorList>
            <person name="Kono N."/>
            <person name="Nakamura H."/>
            <person name="Ohtoshi R."/>
            <person name="Moran D.A.P."/>
            <person name="Shinohara A."/>
            <person name="Yoshida Y."/>
            <person name="Fujiwara M."/>
            <person name="Mori M."/>
            <person name="Tomita M."/>
            <person name="Arakawa K."/>
        </authorList>
    </citation>
    <scope>NUCLEOTIDE SEQUENCE [LARGE SCALE GENOMIC DNA]</scope>
</reference>
<dbReference type="InterPro" id="IPR011333">
    <property type="entry name" value="SKP1/BTB/POZ_sf"/>
</dbReference>
<gene>
    <name evidence="3" type="ORF">AVEN_117719_1</name>
</gene>
<dbReference type="Pfam" id="PF00651">
    <property type="entry name" value="BTB"/>
    <property type="match status" value="1"/>
</dbReference>
<comment type="caution">
    <text evidence="3">The sequence shown here is derived from an EMBL/GenBank/DDBJ whole genome shotgun (WGS) entry which is preliminary data.</text>
</comment>
<dbReference type="PROSITE" id="PS50097">
    <property type="entry name" value="BTB"/>
    <property type="match status" value="1"/>
</dbReference>
<evidence type="ECO:0000313" key="4">
    <source>
        <dbReference type="Proteomes" id="UP000499080"/>
    </source>
</evidence>
<dbReference type="EMBL" id="BGPR01012418">
    <property type="protein sequence ID" value="GBN55976.1"/>
    <property type="molecule type" value="Genomic_DNA"/>
</dbReference>
<dbReference type="SMART" id="SM00225">
    <property type="entry name" value="BTB"/>
    <property type="match status" value="1"/>
</dbReference>
<organism evidence="3 4">
    <name type="scientific">Araneus ventricosus</name>
    <name type="common">Orbweaver spider</name>
    <name type="synonym">Epeira ventricosa</name>
    <dbReference type="NCBI Taxonomy" id="182803"/>
    <lineage>
        <taxon>Eukaryota</taxon>
        <taxon>Metazoa</taxon>
        <taxon>Ecdysozoa</taxon>
        <taxon>Arthropoda</taxon>
        <taxon>Chelicerata</taxon>
        <taxon>Arachnida</taxon>
        <taxon>Araneae</taxon>
        <taxon>Araneomorphae</taxon>
        <taxon>Entelegynae</taxon>
        <taxon>Araneoidea</taxon>
        <taxon>Araneidae</taxon>
        <taxon>Araneus</taxon>
    </lineage>
</organism>
<sequence>MATAYGYKRAPFTYTWIIENFSELTYIDLKSPSFVIKSIGDTVWYLQVEENVHFYCHIRTNNFSVKECHGIDFEFSFLGADGSPLISKRSSKSRLFLSLLSRETFLERWAEFMPNNTLTVQCRMWRREHTVPTTDLCHARTKLKIYKESFVWAVKEFSALNSSEAGDFRNLAWNERKVYPLKPLTQKGPFMALILYLKRNSVYEDVYVDFLIEKGRDYVFSCEISVLNANGNVIVSKAARGRPYFSWTILRFWPLISKDKLISNKNLFLPNGTLFLKCSFEVCTGVISSEIEYCTPNVSSVVEEEEELLNFFVVRKEVDDLLEFEEYFIREADEKELDNQSVEEQSHSGTCNNVCPLKAALRYLNSEATLRDVSLRIGTKLYPVHKNIICSRSPVFNTIFSKNMKENIIEINDMDENTLLRLLQYIYTDTVGDLQFENALDLFKAATDYQLFDLKERCSDFLQMNLCKTNVRDIQSLANKYLDEKLENASRSFFLV</sequence>
<dbReference type="PROSITE" id="PS50144">
    <property type="entry name" value="MATH"/>
    <property type="match status" value="1"/>
</dbReference>
<dbReference type="CDD" id="cd00121">
    <property type="entry name" value="MATH"/>
    <property type="match status" value="1"/>
</dbReference>
<dbReference type="Gene3D" id="3.30.710.10">
    <property type="entry name" value="Potassium Channel Kv1.1, Chain A"/>
    <property type="match status" value="1"/>
</dbReference>
<evidence type="ECO:0000259" key="1">
    <source>
        <dbReference type="PROSITE" id="PS50097"/>
    </source>
</evidence>
<dbReference type="OrthoDB" id="6500957at2759"/>
<keyword evidence="4" id="KW-1185">Reference proteome</keyword>